<comment type="caution">
    <text evidence="2">The sequence shown here is derived from an EMBL/GenBank/DDBJ whole genome shotgun (WGS) entry which is preliminary data.</text>
</comment>
<name>A0A3S5CJ64_9PLAT</name>
<feature type="region of interest" description="Disordered" evidence="1">
    <location>
        <begin position="16"/>
        <end position="84"/>
    </location>
</feature>
<dbReference type="Proteomes" id="UP000784294">
    <property type="component" value="Unassembled WGS sequence"/>
</dbReference>
<evidence type="ECO:0000313" key="2">
    <source>
        <dbReference type="EMBL" id="VEL12535.1"/>
    </source>
</evidence>
<sequence length="148" mass="16008">MGQLVAYTEATNGRLDDKIPLSDATQPHYRPNKDMFRMPNSRSPEDIIASQEARAADNNRCQTDSSEKHLPARSGRESGDSCIRGDGNQLASTAVGKVCNSSIVSGVPIDGNRDESEVDMLNEASEHLLFASQPPATGYKCKICHQAS</sequence>
<evidence type="ECO:0000313" key="3">
    <source>
        <dbReference type="Proteomes" id="UP000784294"/>
    </source>
</evidence>
<organism evidence="2 3">
    <name type="scientific">Protopolystoma xenopodis</name>
    <dbReference type="NCBI Taxonomy" id="117903"/>
    <lineage>
        <taxon>Eukaryota</taxon>
        <taxon>Metazoa</taxon>
        <taxon>Spiralia</taxon>
        <taxon>Lophotrochozoa</taxon>
        <taxon>Platyhelminthes</taxon>
        <taxon>Monogenea</taxon>
        <taxon>Polyopisthocotylea</taxon>
        <taxon>Polystomatidea</taxon>
        <taxon>Polystomatidae</taxon>
        <taxon>Protopolystoma</taxon>
    </lineage>
</organism>
<dbReference type="EMBL" id="CAAALY010015031">
    <property type="protein sequence ID" value="VEL12535.1"/>
    <property type="molecule type" value="Genomic_DNA"/>
</dbReference>
<keyword evidence="3" id="KW-1185">Reference proteome</keyword>
<protein>
    <submittedName>
        <fullName evidence="2">Uncharacterized protein</fullName>
    </submittedName>
</protein>
<feature type="compositionally biased region" description="Basic and acidic residues" evidence="1">
    <location>
        <begin position="65"/>
        <end position="79"/>
    </location>
</feature>
<dbReference type="AlphaFoldDB" id="A0A3S5CJ64"/>
<accession>A0A3S5CJ64</accession>
<reference evidence="2" key="1">
    <citation type="submission" date="2018-11" db="EMBL/GenBank/DDBJ databases">
        <authorList>
            <consortium name="Pathogen Informatics"/>
        </authorList>
    </citation>
    <scope>NUCLEOTIDE SEQUENCE</scope>
</reference>
<proteinExistence type="predicted"/>
<gene>
    <name evidence="2" type="ORF">PXEA_LOCUS5975</name>
</gene>
<evidence type="ECO:0000256" key="1">
    <source>
        <dbReference type="SAM" id="MobiDB-lite"/>
    </source>
</evidence>